<keyword evidence="3" id="KW-1185">Reference proteome</keyword>
<name>V4RWB0_9HYPH</name>
<comment type="caution">
    <text evidence="2">The sequence shown here is derived from an EMBL/GenBank/DDBJ whole genome shotgun (WGS) entry which is preliminary data.</text>
</comment>
<keyword evidence="1" id="KW-0812">Transmembrane</keyword>
<evidence type="ECO:0000313" key="2">
    <source>
        <dbReference type="EMBL" id="ESR27305.1"/>
    </source>
</evidence>
<reference evidence="2 3" key="1">
    <citation type="journal article" date="2014" name="Genome Announc.">
        <title>Draft Genome Sequence of Lutibaculum baratangense Strain AMV1T, Isolated from a Mud Volcano in Andamans, India.</title>
        <authorList>
            <person name="Singh A."/>
            <person name="Sreenivas A."/>
            <person name="Sathyanarayana Reddy G."/>
            <person name="Pinnaka A.K."/>
            <person name="Shivaji S."/>
        </authorList>
    </citation>
    <scope>NUCLEOTIDE SEQUENCE [LARGE SCALE GENOMIC DNA]</scope>
    <source>
        <strain evidence="2 3">AMV1</strain>
    </source>
</reference>
<gene>
    <name evidence="2" type="ORF">N177_0284</name>
</gene>
<keyword evidence="1" id="KW-1133">Transmembrane helix</keyword>
<dbReference type="AlphaFoldDB" id="V4RWB0"/>
<dbReference type="SUPFAM" id="SSF54631">
    <property type="entry name" value="CBS-domain pair"/>
    <property type="match status" value="1"/>
</dbReference>
<sequence>MIKGAFWVIGLSGGALVLAVVVLALGGKLQDTNGQLALGYIDRFIGAIIPLFGAWVGAVIAFYFARDNFDAATENTRALLNQITPIDLEVVTAEETMTKRAQLTVVTAGDDEARLLKTEILPRFIERGLSRVIIVDTAGRGIGVLQDAAVMEFLVNPPPTLGKTQDQLTFKDLHDNDGIRKLLDVSAIYVRPEETLASARRKMEEQSRAAPRTVRDAFVTRTGDRSDPILGYLSDIDIARKGRFAG</sequence>
<dbReference type="InterPro" id="IPR046342">
    <property type="entry name" value="CBS_dom_sf"/>
</dbReference>
<evidence type="ECO:0000313" key="3">
    <source>
        <dbReference type="Proteomes" id="UP000017819"/>
    </source>
</evidence>
<dbReference type="STRING" id="631454.N177_0284"/>
<proteinExistence type="predicted"/>
<evidence type="ECO:0000256" key="1">
    <source>
        <dbReference type="SAM" id="Phobius"/>
    </source>
</evidence>
<dbReference type="Proteomes" id="UP000017819">
    <property type="component" value="Unassembled WGS sequence"/>
</dbReference>
<feature type="transmembrane region" description="Helical" evidence="1">
    <location>
        <begin position="6"/>
        <end position="25"/>
    </location>
</feature>
<organism evidence="2 3">
    <name type="scientific">Lutibaculum baratangense AMV1</name>
    <dbReference type="NCBI Taxonomy" id="631454"/>
    <lineage>
        <taxon>Bacteria</taxon>
        <taxon>Pseudomonadati</taxon>
        <taxon>Pseudomonadota</taxon>
        <taxon>Alphaproteobacteria</taxon>
        <taxon>Hyphomicrobiales</taxon>
        <taxon>Tepidamorphaceae</taxon>
        <taxon>Lutibaculum</taxon>
    </lineage>
</organism>
<dbReference type="eggNOG" id="COG0517">
    <property type="taxonomic scope" value="Bacteria"/>
</dbReference>
<protein>
    <recommendedName>
        <fullName evidence="4">CBS domain-containing protein</fullName>
    </recommendedName>
</protein>
<evidence type="ECO:0008006" key="4">
    <source>
        <dbReference type="Google" id="ProtNLM"/>
    </source>
</evidence>
<dbReference type="EMBL" id="AWXZ01000007">
    <property type="protein sequence ID" value="ESR27305.1"/>
    <property type="molecule type" value="Genomic_DNA"/>
</dbReference>
<accession>V4RWB0</accession>
<keyword evidence="1" id="KW-0472">Membrane</keyword>
<feature type="transmembrane region" description="Helical" evidence="1">
    <location>
        <begin position="45"/>
        <end position="65"/>
    </location>
</feature>
<dbReference type="Gene3D" id="3.10.580.10">
    <property type="entry name" value="CBS-domain"/>
    <property type="match status" value="1"/>
</dbReference>